<dbReference type="AlphaFoldDB" id="A0A1I3FNV6"/>
<accession>A0A1I3FNV6</accession>
<evidence type="ECO:0000256" key="4">
    <source>
        <dbReference type="ARBA" id="ARBA00022801"/>
    </source>
</evidence>
<comment type="similarity">
    <text evidence="2">Belongs to the glycosyl hydrolase 20 family.</text>
</comment>
<dbReference type="Pfam" id="PF00728">
    <property type="entry name" value="Glyco_hydro_20"/>
    <property type="match status" value="1"/>
</dbReference>
<dbReference type="Pfam" id="PF03174">
    <property type="entry name" value="CHB_HEX_C"/>
    <property type="match status" value="1"/>
</dbReference>
<name>A0A1I3FNV6_9SPHI</name>
<dbReference type="SUPFAM" id="SSF55545">
    <property type="entry name" value="beta-N-acetylhexosaminidase-like domain"/>
    <property type="match status" value="1"/>
</dbReference>
<dbReference type="Gene3D" id="2.60.40.290">
    <property type="match status" value="1"/>
</dbReference>
<dbReference type="Gene3D" id="3.20.20.80">
    <property type="entry name" value="Glycosidases"/>
    <property type="match status" value="1"/>
</dbReference>
<dbReference type="Gene3D" id="3.30.379.10">
    <property type="entry name" value="Chitobiase/beta-hexosaminidase domain 2-like"/>
    <property type="match status" value="1"/>
</dbReference>
<evidence type="ECO:0000313" key="10">
    <source>
        <dbReference type="EMBL" id="SFI12807.1"/>
    </source>
</evidence>
<comment type="catalytic activity">
    <reaction evidence="1">
        <text>Hydrolysis of terminal non-reducing N-acetyl-D-hexosamine residues in N-acetyl-beta-D-hexosaminides.</text>
        <dbReference type="EC" id="3.2.1.52"/>
    </reaction>
</comment>
<evidence type="ECO:0000313" key="11">
    <source>
        <dbReference type="Proteomes" id="UP000198670"/>
    </source>
</evidence>
<dbReference type="RefSeq" id="WP_177195048.1">
    <property type="nucleotide sequence ID" value="NZ_FOQO01000002.1"/>
</dbReference>
<dbReference type="PANTHER" id="PTHR22600">
    <property type="entry name" value="BETA-HEXOSAMINIDASE"/>
    <property type="match status" value="1"/>
</dbReference>
<dbReference type="EC" id="3.2.1.52" evidence="3"/>
<evidence type="ECO:0000256" key="1">
    <source>
        <dbReference type="ARBA" id="ARBA00001231"/>
    </source>
</evidence>
<dbReference type="InterPro" id="IPR029018">
    <property type="entry name" value="Hex-like_dom2"/>
</dbReference>
<dbReference type="SUPFAM" id="SSF81296">
    <property type="entry name" value="E set domains"/>
    <property type="match status" value="1"/>
</dbReference>
<protein>
    <recommendedName>
        <fullName evidence="3">beta-N-acetylhexosaminidase</fullName>
        <ecNumber evidence="3">3.2.1.52</ecNumber>
    </recommendedName>
    <alternativeName>
        <fullName evidence="6">Beta-N-acetylhexosaminidase</fullName>
    </alternativeName>
    <alternativeName>
        <fullName evidence="7">N-acetyl-beta-glucosaminidase</fullName>
    </alternativeName>
</protein>
<keyword evidence="5" id="KW-0326">Glycosidase</keyword>
<dbReference type="PANTHER" id="PTHR22600:SF57">
    <property type="entry name" value="BETA-N-ACETYLHEXOSAMINIDASE"/>
    <property type="match status" value="1"/>
</dbReference>
<sequence length="847" mass="96652">MRPLSFAFHMKMNIPVIGLVFGYFLSACIAGRQSQHDLTYNVEIHTDADRQLEPVCYINLRVSPSLDLNRKNWKLYFNSYKNPQIDSVGAGQLTVIPVNGDLNYIAPTADFHMEADRLVIPIRQARLRNISDFPTGFYLVYDDQPDQYYPFTNENPQYDHLVFPENVLAQEIYERNERLIPEQTLDLGSQLLPSPKAVKSNGQSYTLTNGSLIIADNPFAGQATYLTDELKKYTQLGLRTVNDPTKAGIKLKYWNLEEEAYQLRIGNTGIEISAGTASGMFYGIQTLKRLILDQYRDGKCILPGLEVDDRPRFGHRSLMLDVARNFLPKEKLLQVLDRMAAYKINILHFHFNDDEGWRIAIPGLPELTSFGGYRGHTADGAGYLPPSHGSGPDSASARGSGFYSRKDFVDILTYAKDRFITVIPELETPGHARAAIKSMEHRYRTYAHTDSNKATEYLLSDLRDSSEYRTVQGWRDDAINPAMESTYRFVEKVITELALMYQDAGAELKTVHMGGDEVPAGVWEQSAAVQHLLSEHPSFKTADDLWEYFYSRVGGILAKKDIRMHGWEEIGMRRVDVNGRKKMEIVPEIRKNRYLLDVWNNVYGTGAEDLAYRLANQGFDVVLSNVTHMYLDLASTRSFYEPGMYWGGYVNPEKIFSFLPENYYRTFLRDDLDQPIDTASLRNKARLTAEGKKHIQGLQCALWSETLINEDNFDYMLYPKLIAFAERAWAPQPSWTTASNETFDTRYMEAWQRFNTVLWNNDLPRFDRYWAEIHYRIPAPGVKIAGNQVLVNTESEALTVRYTVDGGIPSVTDAEVNGPLKGKGIYRFKAFHKKTGRASRMIVINNS</sequence>
<keyword evidence="11" id="KW-1185">Reference proteome</keyword>
<dbReference type="SMART" id="SM01081">
    <property type="entry name" value="CHB_HEX"/>
    <property type="match status" value="1"/>
</dbReference>
<dbReference type="GO" id="GO:0016020">
    <property type="term" value="C:membrane"/>
    <property type="evidence" value="ECO:0007669"/>
    <property type="project" value="TreeGrafter"/>
</dbReference>
<evidence type="ECO:0000256" key="6">
    <source>
        <dbReference type="ARBA" id="ARBA00030512"/>
    </source>
</evidence>
<dbReference type="InterPro" id="IPR013783">
    <property type="entry name" value="Ig-like_fold"/>
</dbReference>
<dbReference type="InterPro" id="IPR015883">
    <property type="entry name" value="Glyco_hydro_20_cat"/>
</dbReference>
<dbReference type="PROSITE" id="PS51257">
    <property type="entry name" value="PROKAR_LIPOPROTEIN"/>
    <property type="match status" value="1"/>
</dbReference>
<dbReference type="InterPro" id="IPR015882">
    <property type="entry name" value="HEX_bac_N"/>
</dbReference>
<gene>
    <name evidence="10" type="ORF">SAMN05444682_102420</name>
</gene>
<dbReference type="STRING" id="1477437.SAMN05444682_102420"/>
<evidence type="ECO:0000256" key="7">
    <source>
        <dbReference type="ARBA" id="ARBA00033000"/>
    </source>
</evidence>
<proteinExistence type="inferred from homology"/>
<dbReference type="InterPro" id="IPR004867">
    <property type="entry name" value="CHB_C_dom"/>
</dbReference>
<dbReference type="GO" id="GO:0004563">
    <property type="term" value="F:beta-N-acetylhexosaminidase activity"/>
    <property type="evidence" value="ECO:0007669"/>
    <property type="project" value="UniProtKB-EC"/>
</dbReference>
<dbReference type="InterPro" id="IPR014756">
    <property type="entry name" value="Ig_E-set"/>
</dbReference>
<evidence type="ECO:0000256" key="8">
    <source>
        <dbReference type="PIRSR" id="PIRSR625705-1"/>
    </source>
</evidence>
<dbReference type="PRINTS" id="PR00738">
    <property type="entry name" value="GLHYDRLASE20"/>
</dbReference>
<organism evidence="10 11">
    <name type="scientific">Parapedobacter indicus</name>
    <dbReference type="NCBI Taxonomy" id="1477437"/>
    <lineage>
        <taxon>Bacteria</taxon>
        <taxon>Pseudomonadati</taxon>
        <taxon>Bacteroidota</taxon>
        <taxon>Sphingobacteriia</taxon>
        <taxon>Sphingobacteriales</taxon>
        <taxon>Sphingobacteriaceae</taxon>
        <taxon>Parapedobacter</taxon>
    </lineage>
</organism>
<dbReference type="InterPro" id="IPR017853">
    <property type="entry name" value="GH"/>
</dbReference>
<feature type="domain" description="Chitobiase/beta-hexosaminidases N-terminal" evidence="9">
    <location>
        <begin position="34"/>
        <end position="173"/>
    </location>
</feature>
<dbReference type="GO" id="GO:0005975">
    <property type="term" value="P:carbohydrate metabolic process"/>
    <property type="evidence" value="ECO:0007669"/>
    <property type="project" value="InterPro"/>
</dbReference>
<dbReference type="Pfam" id="PF02838">
    <property type="entry name" value="Glyco_hydro_20b"/>
    <property type="match status" value="1"/>
</dbReference>
<dbReference type="Proteomes" id="UP000198670">
    <property type="component" value="Unassembled WGS sequence"/>
</dbReference>
<dbReference type="InterPro" id="IPR012291">
    <property type="entry name" value="CBM2_carb-bd_dom_sf"/>
</dbReference>
<evidence type="ECO:0000256" key="3">
    <source>
        <dbReference type="ARBA" id="ARBA00012663"/>
    </source>
</evidence>
<reference evidence="10 11" key="1">
    <citation type="submission" date="2016-10" db="EMBL/GenBank/DDBJ databases">
        <authorList>
            <person name="de Groot N.N."/>
        </authorList>
    </citation>
    <scope>NUCLEOTIDE SEQUENCE [LARGE SCALE GENOMIC DNA]</scope>
    <source>
        <strain evidence="10 11">RK1</strain>
    </source>
</reference>
<evidence type="ECO:0000256" key="5">
    <source>
        <dbReference type="ARBA" id="ARBA00023295"/>
    </source>
</evidence>
<dbReference type="Gene3D" id="2.60.40.10">
    <property type="entry name" value="Immunoglobulins"/>
    <property type="match status" value="1"/>
</dbReference>
<dbReference type="InterPro" id="IPR008965">
    <property type="entry name" value="CBM2/CBM3_carb-bd_dom_sf"/>
</dbReference>
<dbReference type="SUPFAM" id="SSF49384">
    <property type="entry name" value="Carbohydrate-binding domain"/>
    <property type="match status" value="1"/>
</dbReference>
<dbReference type="GO" id="GO:0030203">
    <property type="term" value="P:glycosaminoglycan metabolic process"/>
    <property type="evidence" value="ECO:0007669"/>
    <property type="project" value="TreeGrafter"/>
</dbReference>
<dbReference type="InterPro" id="IPR025705">
    <property type="entry name" value="Beta_hexosaminidase_sua/sub"/>
</dbReference>
<dbReference type="InterPro" id="IPR004866">
    <property type="entry name" value="CHB/HEX_N_dom"/>
</dbReference>
<dbReference type="Pfam" id="PF03173">
    <property type="entry name" value="CHB_HEX"/>
    <property type="match status" value="1"/>
</dbReference>
<dbReference type="EMBL" id="FOQO01000002">
    <property type="protein sequence ID" value="SFI12807.1"/>
    <property type="molecule type" value="Genomic_DNA"/>
</dbReference>
<keyword evidence="4" id="KW-0378">Hydrolase</keyword>
<dbReference type="GO" id="GO:0030247">
    <property type="term" value="F:polysaccharide binding"/>
    <property type="evidence" value="ECO:0007669"/>
    <property type="project" value="InterPro"/>
</dbReference>
<evidence type="ECO:0000259" key="9">
    <source>
        <dbReference type="SMART" id="SM01081"/>
    </source>
</evidence>
<evidence type="ECO:0000256" key="2">
    <source>
        <dbReference type="ARBA" id="ARBA00006285"/>
    </source>
</evidence>
<feature type="active site" description="Proton donor" evidence="8">
    <location>
        <position position="517"/>
    </location>
</feature>
<dbReference type="SUPFAM" id="SSF51445">
    <property type="entry name" value="(Trans)glycosidases"/>
    <property type="match status" value="1"/>
</dbReference>